<dbReference type="InterPro" id="IPR029787">
    <property type="entry name" value="Nucleotide_cyclase"/>
</dbReference>
<comment type="caution">
    <text evidence="5">The sequence shown here is derived from an EMBL/GenBank/DDBJ whole genome shotgun (WGS) entry which is preliminary data.</text>
</comment>
<name>A0A845BL65_9NEIS</name>
<accession>A0A845BL65</accession>
<evidence type="ECO:0000256" key="1">
    <source>
        <dbReference type="ARBA" id="ARBA00012528"/>
    </source>
</evidence>
<dbReference type="GO" id="GO:1902201">
    <property type="term" value="P:negative regulation of bacterial-type flagellum-dependent cell motility"/>
    <property type="evidence" value="ECO:0007669"/>
    <property type="project" value="TreeGrafter"/>
</dbReference>
<evidence type="ECO:0000256" key="3">
    <source>
        <dbReference type="SAM" id="Coils"/>
    </source>
</evidence>
<keyword evidence="3" id="KW-0175">Coiled coil</keyword>
<dbReference type="NCBIfam" id="NF038266">
    <property type="entry name" value="diguan_SiaD"/>
    <property type="match status" value="1"/>
</dbReference>
<evidence type="ECO:0000256" key="2">
    <source>
        <dbReference type="ARBA" id="ARBA00034247"/>
    </source>
</evidence>
<dbReference type="GO" id="GO:0043709">
    <property type="term" value="P:cell adhesion involved in single-species biofilm formation"/>
    <property type="evidence" value="ECO:0007669"/>
    <property type="project" value="TreeGrafter"/>
</dbReference>
<dbReference type="InterPro" id="IPR000160">
    <property type="entry name" value="GGDEF_dom"/>
</dbReference>
<dbReference type="RefSeq" id="WP_160796958.1">
    <property type="nucleotide sequence ID" value="NZ_WSSB01000009.1"/>
</dbReference>
<proteinExistence type="predicted"/>
<dbReference type="EC" id="2.7.7.65" evidence="1"/>
<evidence type="ECO:0000313" key="5">
    <source>
        <dbReference type="EMBL" id="MXR37407.1"/>
    </source>
</evidence>
<evidence type="ECO:0000259" key="4">
    <source>
        <dbReference type="PROSITE" id="PS50887"/>
    </source>
</evidence>
<protein>
    <recommendedName>
        <fullName evidence="1">diguanylate cyclase</fullName>
        <ecNumber evidence="1">2.7.7.65</ecNumber>
    </recommendedName>
</protein>
<dbReference type="SUPFAM" id="SSF55073">
    <property type="entry name" value="Nucleotide cyclase"/>
    <property type="match status" value="1"/>
</dbReference>
<dbReference type="Pfam" id="PF00990">
    <property type="entry name" value="GGDEF"/>
    <property type="match status" value="1"/>
</dbReference>
<dbReference type="GO" id="GO:0052621">
    <property type="term" value="F:diguanylate cyclase activity"/>
    <property type="evidence" value="ECO:0007669"/>
    <property type="project" value="UniProtKB-EC"/>
</dbReference>
<dbReference type="PROSITE" id="PS50887">
    <property type="entry name" value="GGDEF"/>
    <property type="match status" value="1"/>
</dbReference>
<dbReference type="EMBL" id="WSSB01000009">
    <property type="protein sequence ID" value="MXR37407.1"/>
    <property type="molecule type" value="Genomic_DNA"/>
</dbReference>
<dbReference type="NCBIfam" id="TIGR00254">
    <property type="entry name" value="GGDEF"/>
    <property type="match status" value="1"/>
</dbReference>
<dbReference type="Proteomes" id="UP000467214">
    <property type="component" value="Unassembled WGS sequence"/>
</dbReference>
<feature type="coiled-coil region" evidence="3">
    <location>
        <begin position="75"/>
        <end position="106"/>
    </location>
</feature>
<dbReference type="FunFam" id="3.30.70.270:FF:000001">
    <property type="entry name" value="Diguanylate cyclase domain protein"/>
    <property type="match status" value="1"/>
</dbReference>
<feature type="domain" description="GGDEF" evidence="4">
    <location>
        <begin position="130"/>
        <end position="263"/>
    </location>
</feature>
<dbReference type="CDD" id="cd01949">
    <property type="entry name" value="GGDEF"/>
    <property type="match status" value="1"/>
</dbReference>
<dbReference type="Gene3D" id="3.30.70.270">
    <property type="match status" value="1"/>
</dbReference>
<dbReference type="AlphaFoldDB" id="A0A845BL65"/>
<gene>
    <name evidence="5" type="ORF">GQF02_10520</name>
</gene>
<reference evidence="5 6" key="1">
    <citation type="submission" date="2019-12" db="EMBL/GenBank/DDBJ databases">
        <title>Neisseriaceae gen. nov. sp. Genome sequencing and assembly.</title>
        <authorList>
            <person name="Liu Z."/>
            <person name="Li A."/>
        </authorList>
    </citation>
    <scope>NUCLEOTIDE SEQUENCE [LARGE SCALE GENOMIC DNA]</scope>
    <source>
        <strain evidence="5 6">B2N2-7</strain>
    </source>
</reference>
<dbReference type="SMART" id="SM00267">
    <property type="entry name" value="GGDEF"/>
    <property type="match status" value="1"/>
</dbReference>
<dbReference type="PANTHER" id="PTHR45138">
    <property type="entry name" value="REGULATORY COMPONENTS OF SENSORY TRANSDUCTION SYSTEM"/>
    <property type="match status" value="1"/>
</dbReference>
<comment type="catalytic activity">
    <reaction evidence="2">
        <text>2 GTP = 3',3'-c-di-GMP + 2 diphosphate</text>
        <dbReference type="Rhea" id="RHEA:24898"/>
        <dbReference type="ChEBI" id="CHEBI:33019"/>
        <dbReference type="ChEBI" id="CHEBI:37565"/>
        <dbReference type="ChEBI" id="CHEBI:58805"/>
        <dbReference type="EC" id="2.7.7.65"/>
    </reaction>
</comment>
<organism evidence="5 6">
    <name type="scientific">Craterilacuibacter sinensis</name>
    <dbReference type="NCBI Taxonomy" id="2686017"/>
    <lineage>
        <taxon>Bacteria</taxon>
        <taxon>Pseudomonadati</taxon>
        <taxon>Pseudomonadota</taxon>
        <taxon>Betaproteobacteria</taxon>
        <taxon>Neisseriales</taxon>
        <taxon>Neisseriaceae</taxon>
        <taxon>Craterilacuibacter</taxon>
    </lineage>
</organism>
<dbReference type="GO" id="GO:0005886">
    <property type="term" value="C:plasma membrane"/>
    <property type="evidence" value="ECO:0007669"/>
    <property type="project" value="TreeGrafter"/>
</dbReference>
<dbReference type="InterPro" id="IPR050469">
    <property type="entry name" value="Diguanylate_Cyclase"/>
</dbReference>
<sequence>MAKPADLDDTIRALLADPQWQGHPLHQALDGLYSLYCDHTEQLERMTRISDRYQKAEHDRGMSYAGRHEQQMKRLARLLRISDRYQQSLQQLNEELRQQSEQDELTGLYNRRYMQARLRDELARQQRGGRPFCVVLGDVDHFKRINDAAGHEAGDLVLQQVADLLLSRLRQTDYCARWGGEEFLLLLPMTEAVEADMLVRDVMQKMAGMHITGMPDGTVLSMSFGIAQSGLPAAVSVEALIAQADAAMYAAKHAGRNQLSHAD</sequence>
<dbReference type="InterPro" id="IPR043128">
    <property type="entry name" value="Rev_trsase/Diguanyl_cyclase"/>
</dbReference>
<keyword evidence="6" id="KW-1185">Reference proteome</keyword>
<evidence type="ECO:0000313" key="6">
    <source>
        <dbReference type="Proteomes" id="UP000467214"/>
    </source>
</evidence>
<dbReference type="PANTHER" id="PTHR45138:SF9">
    <property type="entry name" value="DIGUANYLATE CYCLASE DGCM-RELATED"/>
    <property type="match status" value="1"/>
</dbReference>